<accession>A0A016U0I9</accession>
<evidence type="ECO:0000313" key="2">
    <source>
        <dbReference type="Proteomes" id="UP000024635"/>
    </source>
</evidence>
<dbReference type="Proteomes" id="UP000024635">
    <property type="component" value="Unassembled WGS sequence"/>
</dbReference>
<protein>
    <submittedName>
        <fullName evidence="1">Uncharacterized protein</fullName>
    </submittedName>
</protein>
<dbReference type="EMBL" id="JARK01001403">
    <property type="protein sequence ID" value="EYC08123.1"/>
    <property type="molecule type" value="Genomic_DNA"/>
</dbReference>
<dbReference type="AlphaFoldDB" id="A0A016U0I9"/>
<proteinExistence type="predicted"/>
<name>A0A016U0I9_9BILA</name>
<reference evidence="2" key="1">
    <citation type="journal article" date="2015" name="Nat. Genet.">
        <title>The genome and transcriptome of the zoonotic hookworm Ancylostoma ceylanicum identify infection-specific gene families.</title>
        <authorList>
            <person name="Schwarz E.M."/>
            <person name="Hu Y."/>
            <person name="Antoshechkin I."/>
            <person name="Miller M.M."/>
            <person name="Sternberg P.W."/>
            <person name="Aroian R.V."/>
        </authorList>
    </citation>
    <scope>NUCLEOTIDE SEQUENCE</scope>
    <source>
        <strain evidence="2">HY135</strain>
    </source>
</reference>
<sequence>MGKICNWEKQEGNSITKTQQSPFETDYSKSFVDSLYPIVTCQRGRFVKLFFTEARRQSECARDCFSLLQPERHVVSPLPTQTLLLSQELFVCYRKDPIKRAIAKSNMRVMSFRENNEKLL</sequence>
<comment type="caution">
    <text evidence="1">The sequence shown here is derived from an EMBL/GenBank/DDBJ whole genome shotgun (WGS) entry which is preliminary data.</text>
</comment>
<organism evidence="1 2">
    <name type="scientific">Ancylostoma ceylanicum</name>
    <dbReference type="NCBI Taxonomy" id="53326"/>
    <lineage>
        <taxon>Eukaryota</taxon>
        <taxon>Metazoa</taxon>
        <taxon>Ecdysozoa</taxon>
        <taxon>Nematoda</taxon>
        <taxon>Chromadorea</taxon>
        <taxon>Rhabditida</taxon>
        <taxon>Rhabditina</taxon>
        <taxon>Rhabditomorpha</taxon>
        <taxon>Strongyloidea</taxon>
        <taxon>Ancylostomatidae</taxon>
        <taxon>Ancylostomatinae</taxon>
        <taxon>Ancylostoma</taxon>
    </lineage>
</organism>
<keyword evidence="2" id="KW-1185">Reference proteome</keyword>
<evidence type="ECO:0000313" key="1">
    <source>
        <dbReference type="EMBL" id="EYC08123.1"/>
    </source>
</evidence>
<gene>
    <name evidence="1" type="primary">Acey_s0067.g129</name>
    <name evidence="1" type="ORF">Y032_0067g129</name>
</gene>